<feature type="region of interest" description="Disordered" evidence="1">
    <location>
        <begin position="113"/>
        <end position="137"/>
    </location>
</feature>
<keyword evidence="3" id="KW-1185">Reference proteome</keyword>
<feature type="region of interest" description="Disordered" evidence="1">
    <location>
        <begin position="62"/>
        <end position="87"/>
    </location>
</feature>
<name>A0A452Z7L4_AEGTS</name>
<proteinExistence type="predicted"/>
<reference evidence="3" key="1">
    <citation type="journal article" date="2014" name="Science">
        <title>Ancient hybridizations among the ancestral genomes of bread wheat.</title>
        <authorList>
            <consortium name="International Wheat Genome Sequencing Consortium,"/>
            <person name="Marcussen T."/>
            <person name="Sandve S.R."/>
            <person name="Heier L."/>
            <person name="Spannagl M."/>
            <person name="Pfeifer M."/>
            <person name="Jakobsen K.S."/>
            <person name="Wulff B.B."/>
            <person name="Steuernagel B."/>
            <person name="Mayer K.F."/>
            <person name="Olsen O.A."/>
        </authorList>
    </citation>
    <scope>NUCLEOTIDE SEQUENCE [LARGE SCALE GENOMIC DNA]</scope>
    <source>
        <strain evidence="3">cv. AL8/78</strain>
    </source>
</reference>
<reference evidence="3" key="2">
    <citation type="journal article" date="2017" name="Nat. Plants">
        <title>The Aegilops tauschii genome reveals multiple impacts of transposons.</title>
        <authorList>
            <person name="Zhao G."/>
            <person name="Zou C."/>
            <person name="Li K."/>
            <person name="Wang K."/>
            <person name="Li T."/>
            <person name="Gao L."/>
            <person name="Zhang X."/>
            <person name="Wang H."/>
            <person name="Yang Z."/>
            <person name="Liu X."/>
            <person name="Jiang W."/>
            <person name="Mao L."/>
            <person name="Kong X."/>
            <person name="Jiao Y."/>
            <person name="Jia J."/>
        </authorList>
    </citation>
    <scope>NUCLEOTIDE SEQUENCE [LARGE SCALE GENOMIC DNA]</scope>
    <source>
        <strain evidence="3">cv. AL8/78</strain>
    </source>
</reference>
<organism evidence="2 3">
    <name type="scientific">Aegilops tauschii subsp. strangulata</name>
    <name type="common">Goatgrass</name>
    <dbReference type="NCBI Taxonomy" id="200361"/>
    <lineage>
        <taxon>Eukaryota</taxon>
        <taxon>Viridiplantae</taxon>
        <taxon>Streptophyta</taxon>
        <taxon>Embryophyta</taxon>
        <taxon>Tracheophyta</taxon>
        <taxon>Spermatophyta</taxon>
        <taxon>Magnoliopsida</taxon>
        <taxon>Liliopsida</taxon>
        <taxon>Poales</taxon>
        <taxon>Poaceae</taxon>
        <taxon>BOP clade</taxon>
        <taxon>Pooideae</taxon>
        <taxon>Triticodae</taxon>
        <taxon>Triticeae</taxon>
        <taxon>Triticinae</taxon>
        <taxon>Aegilops</taxon>
    </lineage>
</organism>
<evidence type="ECO:0000256" key="1">
    <source>
        <dbReference type="SAM" id="MobiDB-lite"/>
    </source>
</evidence>
<protein>
    <submittedName>
        <fullName evidence="2">Uncharacterized protein</fullName>
    </submittedName>
</protein>
<sequence>MIGEHARLMLEKPEKHPSNLPNLQEVELCVGVVDGHQLVRDHHKVLICLLLICAGDGEVASPGREGARRRAVRSAGVGGAPWRGEEAGSTRVVDVDTAAMAGGPWGWKRHWAAAQNPSFRSGTRRRRRSTGREASAA</sequence>
<dbReference type="AlphaFoldDB" id="A0A452Z7L4"/>
<dbReference type="Gramene" id="AET1Gv20663200.1">
    <property type="protein sequence ID" value="AET1Gv20663200.1"/>
    <property type="gene ID" value="AET1Gv20663200"/>
</dbReference>
<reference evidence="2" key="4">
    <citation type="submission" date="2019-03" db="UniProtKB">
        <authorList>
            <consortium name="EnsemblPlants"/>
        </authorList>
    </citation>
    <scope>IDENTIFICATION</scope>
</reference>
<dbReference type="EnsemblPlants" id="AET1Gv20663200.1">
    <property type="protein sequence ID" value="AET1Gv20663200.1"/>
    <property type="gene ID" value="AET1Gv20663200"/>
</dbReference>
<dbReference type="Proteomes" id="UP000015105">
    <property type="component" value="Chromosome 1D"/>
</dbReference>
<accession>A0A452Z7L4</accession>
<evidence type="ECO:0000313" key="3">
    <source>
        <dbReference type="Proteomes" id="UP000015105"/>
    </source>
</evidence>
<reference evidence="2" key="5">
    <citation type="journal article" date="2021" name="G3 (Bethesda)">
        <title>Aegilops tauschii genome assembly Aet v5.0 features greater sequence contiguity and improved annotation.</title>
        <authorList>
            <person name="Wang L."/>
            <person name="Zhu T."/>
            <person name="Rodriguez J.C."/>
            <person name="Deal K.R."/>
            <person name="Dubcovsky J."/>
            <person name="McGuire P.E."/>
            <person name="Lux T."/>
            <person name="Spannagl M."/>
            <person name="Mayer K.F.X."/>
            <person name="Baldrich P."/>
            <person name="Meyers B.C."/>
            <person name="Huo N."/>
            <person name="Gu Y.Q."/>
            <person name="Zhou H."/>
            <person name="Devos K.M."/>
            <person name="Bennetzen J.L."/>
            <person name="Unver T."/>
            <person name="Budak H."/>
            <person name="Gulick P.J."/>
            <person name="Galiba G."/>
            <person name="Kalapos B."/>
            <person name="Nelson D.R."/>
            <person name="Li P."/>
            <person name="You F.M."/>
            <person name="Luo M.C."/>
            <person name="Dvorak J."/>
        </authorList>
    </citation>
    <scope>NUCLEOTIDE SEQUENCE [LARGE SCALE GENOMIC DNA]</scope>
    <source>
        <strain evidence="2">cv. AL8/78</strain>
    </source>
</reference>
<evidence type="ECO:0000313" key="2">
    <source>
        <dbReference type="EnsemblPlants" id="AET1Gv20663200.1"/>
    </source>
</evidence>
<reference evidence="2" key="3">
    <citation type="journal article" date="2017" name="Nature">
        <title>Genome sequence of the progenitor of the wheat D genome Aegilops tauschii.</title>
        <authorList>
            <person name="Luo M.C."/>
            <person name="Gu Y.Q."/>
            <person name="Puiu D."/>
            <person name="Wang H."/>
            <person name="Twardziok S.O."/>
            <person name="Deal K.R."/>
            <person name="Huo N."/>
            <person name="Zhu T."/>
            <person name="Wang L."/>
            <person name="Wang Y."/>
            <person name="McGuire P.E."/>
            <person name="Liu S."/>
            <person name="Long H."/>
            <person name="Ramasamy R.K."/>
            <person name="Rodriguez J.C."/>
            <person name="Van S.L."/>
            <person name="Yuan L."/>
            <person name="Wang Z."/>
            <person name="Xia Z."/>
            <person name="Xiao L."/>
            <person name="Anderson O.D."/>
            <person name="Ouyang S."/>
            <person name="Liang Y."/>
            <person name="Zimin A.V."/>
            <person name="Pertea G."/>
            <person name="Qi P."/>
            <person name="Bennetzen J.L."/>
            <person name="Dai X."/>
            <person name="Dawson M.W."/>
            <person name="Muller H.G."/>
            <person name="Kugler K."/>
            <person name="Rivarola-Duarte L."/>
            <person name="Spannagl M."/>
            <person name="Mayer K.F.X."/>
            <person name="Lu F.H."/>
            <person name="Bevan M.W."/>
            <person name="Leroy P."/>
            <person name="Li P."/>
            <person name="You F.M."/>
            <person name="Sun Q."/>
            <person name="Liu Z."/>
            <person name="Lyons E."/>
            <person name="Wicker T."/>
            <person name="Salzberg S.L."/>
            <person name="Devos K.M."/>
            <person name="Dvorak J."/>
        </authorList>
    </citation>
    <scope>NUCLEOTIDE SEQUENCE [LARGE SCALE GENOMIC DNA]</scope>
    <source>
        <strain evidence="2">cv. AL8/78</strain>
    </source>
</reference>